<sequence>MATETLTLPGLNTGRLTAEDFETASIRSAAPSYGCSAVFTTNHDILNNLASTCLCNAEAVLIHAASY</sequence>
<gene>
    <name evidence="1" type="ORF">NUW58_g9676</name>
</gene>
<dbReference type="Proteomes" id="UP001143856">
    <property type="component" value="Unassembled WGS sequence"/>
</dbReference>
<protein>
    <submittedName>
        <fullName evidence="1">Uncharacterized protein</fullName>
    </submittedName>
</protein>
<organism evidence="1 2">
    <name type="scientific">Xylaria curta</name>
    <dbReference type="NCBI Taxonomy" id="42375"/>
    <lineage>
        <taxon>Eukaryota</taxon>
        <taxon>Fungi</taxon>
        <taxon>Dikarya</taxon>
        <taxon>Ascomycota</taxon>
        <taxon>Pezizomycotina</taxon>
        <taxon>Sordariomycetes</taxon>
        <taxon>Xylariomycetidae</taxon>
        <taxon>Xylariales</taxon>
        <taxon>Xylariaceae</taxon>
        <taxon>Xylaria</taxon>
    </lineage>
</organism>
<name>A0ACC1MWD1_9PEZI</name>
<evidence type="ECO:0000313" key="1">
    <source>
        <dbReference type="EMBL" id="KAJ2970503.1"/>
    </source>
</evidence>
<dbReference type="EMBL" id="JAPDGR010003644">
    <property type="protein sequence ID" value="KAJ2970503.1"/>
    <property type="molecule type" value="Genomic_DNA"/>
</dbReference>
<proteinExistence type="predicted"/>
<reference evidence="1" key="1">
    <citation type="submission" date="2022-10" db="EMBL/GenBank/DDBJ databases">
        <title>Genome Sequence of Xylaria curta.</title>
        <authorList>
            <person name="Buettner E."/>
        </authorList>
    </citation>
    <scope>NUCLEOTIDE SEQUENCE</scope>
    <source>
        <strain evidence="1">Babe10</strain>
    </source>
</reference>
<keyword evidence="2" id="KW-1185">Reference proteome</keyword>
<accession>A0ACC1MWD1</accession>
<evidence type="ECO:0000313" key="2">
    <source>
        <dbReference type="Proteomes" id="UP001143856"/>
    </source>
</evidence>
<comment type="caution">
    <text evidence="1">The sequence shown here is derived from an EMBL/GenBank/DDBJ whole genome shotgun (WGS) entry which is preliminary data.</text>
</comment>